<organism evidence="1 2">
    <name type="scientific">Streptacidiphilus alkalitolerans</name>
    <dbReference type="NCBI Taxonomy" id="3342712"/>
    <lineage>
        <taxon>Bacteria</taxon>
        <taxon>Bacillati</taxon>
        <taxon>Actinomycetota</taxon>
        <taxon>Actinomycetes</taxon>
        <taxon>Kitasatosporales</taxon>
        <taxon>Streptomycetaceae</taxon>
        <taxon>Streptacidiphilus</taxon>
    </lineage>
</organism>
<gene>
    <name evidence="1" type="ORF">ACEZDB_26955</name>
</gene>
<reference evidence="1 2" key="1">
    <citation type="submission" date="2024-09" db="EMBL/GenBank/DDBJ databases">
        <authorList>
            <person name="Lee S.D."/>
        </authorList>
    </citation>
    <scope>NUCLEOTIDE SEQUENCE [LARGE SCALE GENOMIC DNA]</scope>
    <source>
        <strain evidence="1 2">N1-3</strain>
    </source>
</reference>
<dbReference type="Proteomes" id="UP001592530">
    <property type="component" value="Unassembled WGS sequence"/>
</dbReference>
<evidence type="ECO:0000313" key="1">
    <source>
        <dbReference type="EMBL" id="MFC1434284.1"/>
    </source>
</evidence>
<proteinExistence type="predicted"/>
<protein>
    <submittedName>
        <fullName evidence="1">Uncharacterized protein</fullName>
    </submittedName>
</protein>
<dbReference type="RefSeq" id="WP_380556677.1">
    <property type="nucleotide sequence ID" value="NZ_JBHEZY010000012.1"/>
</dbReference>
<name>A0ABV6X7N0_9ACTN</name>
<sequence>MKNPIDPARPDGMSEAAALALVRLLLAGHAEAAPTPVNVRDLAREVGELRAGIRAALTVIDHATGGAR</sequence>
<accession>A0ABV6X7N0</accession>
<dbReference type="EMBL" id="JBHEZY010000012">
    <property type="protein sequence ID" value="MFC1434284.1"/>
    <property type="molecule type" value="Genomic_DNA"/>
</dbReference>
<evidence type="ECO:0000313" key="2">
    <source>
        <dbReference type="Proteomes" id="UP001592530"/>
    </source>
</evidence>
<comment type="caution">
    <text evidence="1">The sequence shown here is derived from an EMBL/GenBank/DDBJ whole genome shotgun (WGS) entry which is preliminary data.</text>
</comment>